<keyword evidence="1" id="KW-0472">Membrane</keyword>
<sequence length="254" mass="29471">MDPYQVHYSSLDSLITVLIWSVLTLGLGNGLLFGIVWSAFVVTLFEGLVLSGLLTLIEIGTIKFLYIVWFKSTGALSDEFFFTFFMILNNALGIYAVIIKLMAATWRTKSFYLLIGEDIKTFDEQEPSPLILDSIILGCLVCSLHIILYVTIFMSNLKPGGRDRSFRRGLNDFVFRLFIMVLAFLGFIPRQIRNKMDMDYFRDHRVVFVSCSYMLSLIISLVWPLLYYWRNNRWAKCTMLKPLISTRAHERCRF</sequence>
<reference evidence="2 3" key="1">
    <citation type="journal article" date="2018" name="Nat. Ecol. Evol.">
        <title>Genomic signatures of mitonuclear coevolution across populations of Tigriopus californicus.</title>
        <authorList>
            <person name="Barreto F.S."/>
            <person name="Watson E.T."/>
            <person name="Lima T.G."/>
            <person name="Willett C.S."/>
            <person name="Edmands S."/>
            <person name="Li W."/>
            <person name="Burton R.S."/>
        </authorList>
    </citation>
    <scope>NUCLEOTIDE SEQUENCE [LARGE SCALE GENOMIC DNA]</scope>
    <source>
        <strain evidence="2 3">San Diego</strain>
    </source>
</reference>
<evidence type="ECO:0000313" key="3">
    <source>
        <dbReference type="Proteomes" id="UP000318571"/>
    </source>
</evidence>
<dbReference type="AlphaFoldDB" id="A0A553PRR6"/>
<accession>A0A553PRR6</accession>
<feature type="transmembrane region" description="Helical" evidence="1">
    <location>
        <begin position="130"/>
        <end position="152"/>
    </location>
</feature>
<dbReference type="EMBL" id="VCGU01000001">
    <property type="protein sequence ID" value="TRY80387.1"/>
    <property type="molecule type" value="Genomic_DNA"/>
</dbReference>
<name>A0A553PRR6_TIGCA</name>
<organism evidence="2 3">
    <name type="scientific">Tigriopus californicus</name>
    <name type="common">Marine copepod</name>
    <dbReference type="NCBI Taxonomy" id="6832"/>
    <lineage>
        <taxon>Eukaryota</taxon>
        <taxon>Metazoa</taxon>
        <taxon>Ecdysozoa</taxon>
        <taxon>Arthropoda</taxon>
        <taxon>Crustacea</taxon>
        <taxon>Multicrustacea</taxon>
        <taxon>Hexanauplia</taxon>
        <taxon>Copepoda</taxon>
        <taxon>Harpacticoida</taxon>
        <taxon>Harpacticidae</taxon>
        <taxon>Tigriopus</taxon>
    </lineage>
</organism>
<dbReference type="Proteomes" id="UP000318571">
    <property type="component" value="Chromosome 12"/>
</dbReference>
<evidence type="ECO:0000313" key="2">
    <source>
        <dbReference type="EMBL" id="TRY80387.1"/>
    </source>
</evidence>
<protein>
    <submittedName>
        <fullName evidence="2">Uncharacterized protein</fullName>
    </submittedName>
</protein>
<keyword evidence="1" id="KW-1133">Transmembrane helix</keyword>
<feature type="transmembrane region" description="Helical" evidence="1">
    <location>
        <begin position="17"/>
        <end position="42"/>
    </location>
</feature>
<comment type="caution">
    <text evidence="2">The sequence shown here is derived from an EMBL/GenBank/DDBJ whole genome shotgun (WGS) entry which is preliminary data.</text>
</comment>
<feature type="transmembrane region" description="Helical" evidence="1">
    <location>
        <begin position="173"/>
        <end position="192"/>
    </location>
</feature>
<feature type="transmembrane region" description="Helical" evidence="1">
    <location>
        <begin position="80"/>
        <end position="103"/>
    </location>
</feature>
<feature type="transmembrane region" description="Helical" evidence="1">
    <location>
        <begin position="207"/>
        <end position="229"/>
    </location>
</feature>
<proteinExistence type="predicted"/>
<evidence type="ECO:0000256" key="1">
    <source>
        <dbReference type="SAM" id="Phobius"/>
    </source>
</evidence>
<keyword evidence="3" id="KW-1185">Reference proteome</keyword>
<feature type="transmembrane region" description="Helical" evidence="1">
    <location>
        <begin position="48"/>
        <end position="68"/>
    </location>
</feature>
<keyword evidence="1" id="KW-0812">Transmembrane</keyword>
<gene>
    <name evidence="2" type="ORF">TCAL_14521</name>
</gene>